<keyword evidence="3 5" id="KW-0238">DNA-binding</keyword>
<dbReference type="Proteomes" id="UP001149411">
    <property type="component" value="Unassembled WGS sequence"/>
</dbReference>
<dbReference type="InterPro" id="IPR036271">
    <property type="entry name" value="Tet_transcr_reg_TetR-rel_C_sf"/>
</dbReference>
<dbReference type="EMBL" id="RKLV01000016">
    <property type="protein sequence ID" value="MCX2820007.1"/>
    <property type="molecule type" value="Genomic_DNA"/>
</dbReference>
<dbReference type="InterPro" id="IPR050109">
    <property type="entry name" value="HTH-type_TetR-like_transc_reg"/>
</dbReference>
<evidence type="ECO:0000256" key="2">
    <source>
        <dbReference type="ARBA" id="ARBA00023015"/>
    </source>
</evidence>
<dbReference type="SUPFAM" id="SSF48498">
    <property type="entry name" value="Tetracyclin repressor-like, C-terminal domain"/>
    <property type="match status" value="1"/>
</dbReference>
<evidence type="ECO:0000259" key="6">
    <source>
        <dbReference type="PROSITE" id="PS50977"/>
    </source>
</evidence>
<feature type="domain" description="HTH tetR-type" evidence="6">
    <location>
        <begin position="17"/>
        <end position="77"/>
    </location>
</feature>
<evidence type="ECO:0000256" key="3">
    <source>
        <dbReference type="ARBA" id="ARBA00023125"/>
    </source>
</evidence>
<protein>
    <submittedName>
        <fullName evidence="7">TetR/AcrR family transcriptional regulator</fullName>
    </submittedName>
</protein>
<comment type="caution">
    <text evidence="7">The sequence shown here is derived from an EMBL/GenBank/DDBJ whole genome shotgun (WGS) entry which is preliminary data.</text>
</comment>
<dbReference type="InterPro" id="IPR001647">
    <property type="entry name" value="HTH_TetR"/>
</dbReference>
<evidence type="ECO:0000256" key="5">
    <source>
        <dbReference type="PROSITE-ProRule" id="PRU00335"/>
    </source>
</evidence>
<feature type="DNA-binding region" description="H-T-H motif" evidence="5">
    <location>
        <begin position="40"/>
        <end position="59"/>
    </location>
</feature>
<dbReference type="RefSeq" id="WP_266088798.1">
    <property type="nucleotide sequence ID" value="NZ_RKLV01000016.1"/>
</dbReference>
<dbReference type="PROSITE" id="PS50977">
    <property type="entry name" value="HTH_TETR_2"/>
    <property type="match status" value="1"/>
</dbReference>
<dbReference type="Pfam" id="PF00440">
    <property type="entry name" value="TetR_N"/>
    <property type="match status" value="1"/>
</dbReference>
<sequence length="203" mass="23313">MTEQEPYLIDILFDGDGGTREEILAATFKALHEHGYSELTVDDIGDEFEKSQSLIYHHYDSKDEVLLDLLELMIEHFESHKPGTYVSDPRDRIKTFVEMSVGLESMDRTAAGTFTELRAQAIHDDDYREQFVKYDEVIQEALADDIRKGIEAGAFRDVDAERMATWLYTVTVGTTFRSVTAGDSWIDMNEEEVNSHLENVLYR</sequence>
<name>A0A9Q4C6I8_9EURY</name>
<dbReference type="PANTHER" id="PTHR30055:SF234">
    <property type="entry name" value="HTH-TYPE TRANSCRIPTIONAL REGULATOR BETI"/>
    <property type="match status" value="1"/>
</dbReference>
<dbReference type="InterPro" id="IPR009057">
    <property type="entry name" value="Homeodomain-like_sf"/>
</dbReference>
<reference evidence="7" key="1">
    <citation type="submission" date="2022-09" db="EMBL/GenBank/DDBJ databases">
        <title>Haloadaptaus new haloarchaeum isolated from saline soil.</title>
        <authorList>
            <person name="Duran-Viseras A."/>
            <person name="Sanchez-Porro C."/>
            <person name="Ventosa A."/>
        </authorList>
    </citation>
    <scope>NUCLEOTIDE SEQUENCE</scope>
    <source>
        <strain evidence="7">F3-133</strain>
    </source>
</reference>
<evidence type="ECO:0000256" key="4">
    <source>
        <dbReference type="ARBA" id="ARBA00023163"/>
    </source>
</evidence>
<dbReference type="PANTHER" id="PTHR30055">
    <property type="entry name" value="HTH-TYPE TRANSCRIPTIONAL REGULATOR RUTR"/>
    <property type="match status" value="1"/>
</dbReference>
<gene>
    <name evidence="7" type="ORF">EGH25_11670</name>
</gene>
<accession>A0A9Q4C6I8</accession>
<dbReference type="AlphaFoldDB" id="A0A9Q4C6I8"/>
<keyword evidence="8" id="KW-1185">Reference proteome</keyword>
<evidence type="ECO:0000313" key="7">
    <source>
        <dbReference type="EMBL" id="MCX2820007.1"/>
    </source>
</evidence>
<dbReference type="GO" id="GO:0000976">
    <property type="term" value="F:transcription cis-regulatory region binding"/>
    <property type="evidence" value="ECO:0007669"/>
    <property type="project" value="TreeGrafter"/>
</dbReference>
<keyword evidence="2" id="KW-0805">Transcription regulation</keyword>
<keyword evidence="1" id="KW-0678">Repressor</keyword>
<evidence type="ECO:0000256" key="1">
    <source>
        <dbReference type="ARBA" id="ARBA00022491"/>
    </source>
</evidence>
<dbReference type="Gene3D" id="1.10.357.10">
    <property type="entry name" value="Tetracycline Repressor, domain 2"/>
    <property type="match status" value="1"/>
</dbReference>
<dbReference type="GO" id="GO:0003700">
    <property type="term" value="F:DNA-binding transcription factor activity"/>
    <property type="evidence" value="ECO:0007669"/>
    <property type="project" value="TreeGrafter"/>
</dbReference>
<dbReference type="Pfam" id="PF13977">
    <property type="entry name" value="TetR_C_6"/>
    <property type="match status" value="1"/>
</dbReference>
<dbReference type="SUPFAM" id="SSF46689">
    <property type="entry name" value="Homeodomain-like"/>
    <property type="match status" value="1"/>
</dbReference>
<organism evidence="7 8">
    <name type="scientific">Halorutilus salinus</name>
    <dbReference type="NCBI Taxonomy" id="2487751"/>
    <lineage>
        <taxon>Archaea</taxon>
        <taxon>Methanobacteriati</taxon>
        <taxon>Methanobacteriota</taxon>
        <taxon>Stenosarchaea group</taxon>
        <taxon>Halobacteria</taxon>
        <taxon>Halorutilales</taxon>
        <taxon>Halorutilaceae</taxon>
        <taxon>Halorutilus</taxon>
    </lineage>
</organism>
<keyword evidence="4" id="KW-0804">Transcription</keyword>
<proteinExistence type="predicted"/>
<evidence type="ECO:0000313" key="8">
    <source>
        <dbReference type="Proteomes" id="UP001149411"/>
    </source>
</evidence>
<dbReference type="InterPro" id="IPR039538">
    <property type="entry name" value="BetI_C"/>
</dbReference>